<dbReference type="Gene3D" id="3.30.700.10">
    <property type="entry name" value="Glycoprotein, Type 4 Pilin"/>
    <property type="match status" value="1"/>
</dbReference>
<evidence type="ECO:0000256" key="2">
    <source>
        <dbReference type="ARBA" id="ARBA00022481"/>
    </source>
</evidence>
<keyword evidence="4 7" id="KW-1133">Transmembrane helix</keyword>
<dbReference type="InterPro" id="IPR045584">
    <property type="entry name" value="Pilin-like"/>
</dbReference>
<name>A0A3A4ZDX2_UNCKA</name>
<dbReference type="NCBIfam" id="TIGR02532">
    <property type="entry name" value="IV_pilin_GFxxxE"/>
    <property type="match status" value="1"/>
</dbReference>
<gene>
    <name evidence="9" type="ORF">C4561_02505</name>
</gene>
<evidence type="ECO:0000313" key="10">
    <source>
        <dbReference type="Proteomes" id="UP000265540"/>
    </source>
</evidence>
<sequence>MALRIPSNMRSKSKGFTYVELMLVMAIAAILLTVTLLVYNPLEGRARARDNKRINDIFVLERIITEYHLDTGGYPDAPDTLRNSHELPSASTISPDNSQSGWIEQDLRNYSTFLPLDPINDANYHYSYVHNGETYELNVKMELAVSEMSNDGGDDTGTYEVGTNLSLISP</sequence>
<comment type="subcellular location">
    <subcellularLocation>
        <location evidence="1">Membrane</location>
        <topology evidence="1">Single-pass membrane protein</topology>
    </subcellularLocation>
</comment>
<evidence type="ECO:0000256" key="1">
    <source>
        <dbReference type="ARBA" id="ARBA00004167"/>
    </source>
</evidence>
<dbReference type="InterPro" id="IPR012902">
    <property type="entry name" value="N_methyl_site"/>
</dbReference>
<dbReference type="GO" id="GO:0016020">
    <property type="term" value="C:membrane"/>
    <property type="evidence" value="ECO:0007669"/>
    <property type="project" value="UniProtKB-SubCell"/>
</dbReference>
<feature type="domain" description="Type II secretion system protein GspG C-terminal" evidence="8">
    <location>
        <begin position="46"/>
        <end position="137"/>
    </location>
</feature>
<dbReference type="AlphaFoldDB" id="A0A3A4ZDX2"/>
<accession>A0A3A4ZDX2</accession>
<evidence type="ECO:0000256" key="5">
    <source>
        <dbReference type="ARBA" id="ARBA00023136"/>
    </source>
</evidence>
<evidence type="ECO:0000256" key="6">
    <source>
        <dbReference type="SAM" id="MobiDB-lite"/>
    </source>
</evidence>
<dbReference type="PANTHER" id="PTHR30093">
    <property type="entry name" value="GENERAL SECRETION PATHWAY PROTEIN G"/>
    <property type="match status" value="1"/>
</dbReference>
<dbReference type="PANTHER" id="PTHR30093:SF44">
    <property type="entry name" value="TYPE II SECRETION SYSTEM CORE PROTEIN G"/>
    <property type="match status" value="1"/>
</dbReference>
<dbReference type="Proteomes" id="UP000265540">
    <property type="component" value="Unassembled WGS sequence"/>
</dbReference>
<evidence type="ECO:0000256" key="7">
    <source>
        <dbReference type="SAM" id="Phobius"/>
    </source>
</evidence>
<dbReference type="Pfam" id="PF08334">
    <property type="entry name" value="T2SSG"/>
    <property type="match status" value="1"/>
</dbReference>
<feature type="region of interest" description="Disordered" evidence="6">
    <location>
        <begin position="148"/>
        <end position="170"/>
    </location>
</feature>
<keyword evidence="3 7" id="KW-0812">Transmembrane</keyword>
<reference evidence="9 10" key="1">
    <citation type="journal article" date="2017" name="ISME J.">
        <title>Energy and carbon metabolisms in a deep terrestrial subsurface fluid microbial community.</title>
        <authorList>
            <person name="Momper L."/>
            <person name="Jungbluth S.P."/>
            <person name="Lee M.D."/>
            <person name="Amend J.P."/>
        </authorList>
    </citation>
    <scope>NUCLEOTIDE SEQUENCE [LARGE SCALE GENOMIC DNA]</scope>
    <source>
        <strain evidence="9">SURF_46</strain>
    </source>
</reference>
<organism evidence="9 10">
    <name type="scientific">candidate division WWE3 bacterium</name>
    <dbReference type="NCBI Taxonomy" id="2053526"/>
    <lineage>
        <taxon>Bacteria</taxon>
        <taxon>Katanobacteria</taxon>
    </lineage>
</organism>
<evidence type="ECO:0000313" key="9">
    <source>
        <dbReference type="EMBL" id="RJR27399.1"/>
    </source>
</evidence>
<feature type="compositionally biased region" description="Polar residues" evidence="6">
    <location>
        <begin position="161"/>
        <end position="170"/>
    </location>
</feature>
<feature type="transmembrane region" description="Helical" evidence="7">
    <location>
        <begin position="21"/>
        <end position="39"/>
    </location>
</feature>
<keyword evidence="2" id="KW-0488">Methylation</keyword>
<feature type="region of interest" description="Disordered" evidence="6">
    <location>
        <begin position="75"/>
        <end position="100"/>
    </location>
</feature>
<comment type="caution">
    <text evidence="9">The sequence shown here is derived from an EMBL/GenBank/DDBJ whole genome shotgun (WGS) entry which is preliminary data.</text>
</comment>
<keyword evidence="5 7" id="KW-0472">Membrane</keyword>
<dbReference type="InterPro" id="IPR013545">
    <property type="entry name" value="T2SS_protein-GspG_C"/>
</dbReference>
<protein>
    <submittedName>
        <fullName evidence="9">Type II secretion system protein</fullName>
    </submittedName>
</protein>
<evidence type="ECO:0000259" key="8">
    <source>
        <dbReference type="Pfam" id="PF08334"/>
    </source>
</evidence>
<dbReference type="EMBL" id="QZJF01000012">
    <property type="protein sequence ID" value="RJR27399.1"/>
    <property type="molecule type" value="Genomic_DNA"/>
</dbReference>
<evidence type="ECO:0000256" key="4">
    <source>
        <dbReference type="ARBA" id="ARBA00022989"/>
    </source>
</evidence>
<dbReference type="Pfam" id="PF07963">
    <property type="entry name" value="N_methyl"/>
    <property type="match status" value="1"/>
</dbReference>
<proteinExistence type="predicted"/>
<evidence type="ECO:0000256" key="3">
    <source>
        <dbReference type="ARBA" id="ARBA00022692"/>
    </source>
</evidence>
<feature type="compositionally biased region" description="Polar residues" evidence="6">
    <location>
        <begin position="89"/>
        <end position="100"/>
    </location>
</feature>
<dbReference type="SUPFAM" id="SSF54523">
    <property type="entry name" value="Pili subunits"/>
    <property type="match status" value="1"/>
</dbReference>